<evidence type="ECO:0000256" key="1">
    <source>
        <dbReference type="ARBA" id="ARBA00004141"/>
    </source>
</evidence>
<name>A0A0C3FK92_PILCF</name>
<keyword evidence="3 6" id="KW-0812">Transmembrane</keyword>
<dbReference type="Pfam" id="PF03649">
    <property type="entry name" value="UPF0014"/>
    <property type="match status" value="1"/>
</dbReference>
<dbReference type="InParanoid" id="A0A0C3FK92"/>
<feature type="transmembrane region" description="Helical" evidence="6">
    <location>
        <begin position="154"/>
        <end position="179"/>
    </location>
</feature>
<evidence type="ECO:0000256" key="5">
    <source>
        <dbReference type="ARBA" id="ARBA00023136"/>
    </source>
</evidence>
<dbReference type="PANTHER" id="PTHR30028:SF0">
    <property type="entry name" value="PROTEIN ALUMINUM SENSITIVE 3"/>
    <property type="match status" value="1"/>
</dbReference>
<evidence type="ECO:0000256" key="6">
    <source>
        <dbReference type="SAM" id="Phobius"/>
    </source>
</evidence>
<dbReference type="STRING" id="765440.A0A0C3FK92"/>
<dbReference type="GO" id="GO:0005886">
    <property type="term" value="C:plasma membrane"/>
    <property type="evidence" value="ECO:0007669"/>
    <property type="project" value="TreeGrafter"/>
</dbReference>
<dbReference type="HOGENOM" id="CLU_076147_0_0_1"/>
<keyword evidence="5 6" id="KW-0472">Membrane</keyword>
<evidence type="ECO:0000256" key="3">
    <source>
        <dbReference type="ARBA" id="ARBA00022692"/>
    </source>
</evidence>
<sequence length="244" mass="26909">LLNLMGTFETVVNKSKRRYHNMFPSVLVGMLGSTIPVSIIGTRFAMSVQPFWKPERYIPIVGMLCGSTISGIVVSVSYVLKELHDNRDKVEMYLAFGASRFEACKPIATEALRLALTPTINQMSVLGIIAIPGMMTGAILGGSSVDQAAKLQMVIMFMIAASTALASIVTTVLALGMVVDGDHRVRSDRVDVREHAIYRARNWMIGKMVEGFWVSMRPLLRCFKRIKGKHSDEANNGETERLLG</sequence>
<evidence type="ECO:0000313" key="8">
    <source>
        <dbReference type="Proteomes" id="UP000054166"/>
    </source>
</evidence>
<protein>
    <submittedName>
        <fullName evidence="7">Uncharacterized protein</fullName>
    </submittedName>
</protein>
<feature type="non-terminal residue" evidence="7">
    <location>
        <position position="1"/>
    </location>
</feature>
<feature type="transmembrane region" description="Helical" evidence="6">
    <location>
        <begin position="57"/>
        <end position="80"/>
    </location>
</feature>
<keyword evidence="8" id="KW-1185">Reference proteome</keyword>
<organism evidence="7 8">
    <name type="scientific">Piloderma croceum (strain F 1598)</name>
    <dbReference type="NCBI Taxonomy" id="765440"/>
    <lineage>
        <taxon>Eukaryota</taxon>
        <taxon>Fungi</taxon>
        <taxon>Dikarya</taxon>
        <taxon>Basidiomycota</taxon>
        <taxon>Agaricomycotina</taxon>
        <taxon>Agaricomycetes</taxon>
        <taxon>Agaricomycetidae</taxon>
        <taxon>Atheliales</taxon>
        <taxon>Atheliaceae</taxon>
        <taxon>Piloderma</taxon>
    </lineage>
</organism>
<feature type="transmembrane region" description="Helical" evidence="6">
    <location>
        <begin position="23"/>
        <end position="45"/>
    </location>
</feature>
<gene>
    <name evidence="7" type="ORF">PILCRDRAFT_73202</name>
</gene>
<dbReference type="AlphaFoldDB" id="A0A0C3FK92"/>
<reference evidence="7 8" key="1">
    <citation type="submission" date="2014-04" db="EMBL/GenBank/DDBJ databases">
        <authorList>
            <consortium name="DOE Joint Genome Institute"/>
            <person name="Kuo A."/>
            <person name="Tarkka M."/>
            <person name="Buscot F."/>
            <person name="Kohler A."/>
            <person name="Nagy L.G."/>
            <person name="Floudas D."/>
            <person name="Copeland A."/>
            <person name="Barry K.W."/>
            <person name="Cichocki N."/>
            <person name="Veneault-Fourrey C."/>
            <person name="LaButti K."/>
            <person name="Lindquist E.A."/>
            <person name="Lipzen A."/>
            <person name="Lundell T."/>
            <person name="Morin E."/>
            <person name="Murat C."/>
            <person name="Sun H."/>
            <person name="Tunlid A."/>
            <person name="Henrissat B."/>
            <person name="Grigoriev I.V."/>
            <person name="Hibbett D.S."/>
            <person name="Martin F."/>
            <person name="Nordberg H.P."/>
            <person name="Cantor M.N."/>
            <person name="Hua S.X."/>
        </authorList>
    </citation>
    <scope>NUCLEOTIDE SEQUENCE [LARGE SCALE GENOMIC DNA]</scope>
    <source>
        <strain evidence="7 8">F 1598</strain>
    </source>
</reference>
<evidence type="ECO:0000256" key="4">
    <source>
        <dbReference type="ARBA" id="ARBA00022989"/>
    </source>
</evidence>
<dbReference type="InterPro" id="IPR005226">
    <property type="entry name" value="UPF0014_fam"/>
</dbReference>
<dbReference type="Proteomes" id="UP000054166">
    <property type="component" value="Unassembled WGS sequence"/>
</dbReference>
<proteinExistence type="inferred from homology"/>
<keyword evidence="4 6" id="KW-1133">Transmembrane helix</keyword>
<dbReference type="EMBL" id="KN833004">
    <property type="protein sequence ID" value="KIM80344.1"/>
    <property type="molecule type" value="Genomic_DNA"/>
</dbReference>
<dbReference type="PANTHER" id="PTHR30028">
    <property type="entry name" value="UPF0014 INNER MEMBRANE PROTEIN YBBM-RELATED"/>
    <property type="match status" value="1"/>
</dbReference>
<evidence type="ECO:0000256" key="2">
    <source>
        <dbReference type="ARBA" id="ARBA00005268"/>
    </source>
</evidence>
<comment type="similarity">
    <text evidence="2">Belongs to the UPF0014 family.</text>
</comment>
<dbReference type="OrthoDB" id="432685at2759"/>
<evidence type="ECO:0000313" key="7">
    <source>
        <dbReference type="EMBL" id="KIM80344.1"/>
    </source>
</evidence>
<accession>A0A0C3FK92</accession>
<feature type="transmembrane region" description="Helical" evidence="6">
    <location>
        <begin position="123"/>
        <end position="142"/>
    </location>
</feature>
<comment type="subcellular location">
    <subcellularLocation>
        <location evidence="1">Membrane</location>
        <topology evidence="1">Multi-pass membrane protein</topology>
    </subcellularLocation>
</comment>
<reference evidence="8" key="2">
    <citation type="submission" date="2015-01" db="EMBL/GenBank/DDBJ databases">
        <title>Evolutionary Origins and Diversification of the Mycorrhizal Mutualists.</title>
        <authorList>
            <consortium name="DOE Joint Genome Institute"/>
            <consortium name="Mycorrhizal Genomics Consortium"/>
            <person name="Kohler A."/>
            <person name="Kuo A."/>
            <person name="Nagy L.G."/>
            <person name="Floudas D."/>
            <person name="Copeland A."/>
            <person name="Barry K.W."/>
            <person name="Cichocki N."/>
            <person name="Veneault-Fourrey C."/>
            <person name="LaButti K."/>
            <person name="Lindquist E.A."/>
            <person name="Lipzen A."/>
            <person name="Lundell T."/>
            <person name="Morin E."/>
            <person name="Murat C."/>
            <person name="Riley R."/>
            <person name="Ohm R."/>
            <person name="Sun H."/>
            <person name="Tunlid A."/>
            <person name="Henrissat B."/>
            <person name="Grigoriev I.V."/>
            <person name="Hibbett D.S."/>
            <person name="Martin F."/>
        </authorList>
    </citation>
    <scope>NUCLEOTIDE SEQUENCE [LARGE SCALE GENOMIC DNA]</scope>
    <source>
        <strain evidence="8">F 1598</strain>
    </source>
</reference>